<evidence type="ECO:0000256" key="1">
    <source>
        <dbReference type="SAM" id="Phobius"/>
    </source>
</evidence>
<evidence type="ECO:0000313" key="2">
    <source>
        <dbReference type="EMBL" id="KRS10484.1"/>
    </source>
</evidence>
<protein>
    <recommendedName>
        <fullName evidence="4">Glycerophosphoryl diester phosphodiesterase membrane domain-containing protein</fullName>
    </recommendedName>
</protein>
<gene>
    <name evidence="2" type="ORF">XM53_20955</name>
</gene>
<dbReference type="AlphaFoldDB" id="A0A0T5NNB8"/>
<organism evidence="2 3">
    <name type="scientific">Roseovarius atlanticus</name>
    <dbReference type="NCBI Taxonomy" id="1641875"/>
    <lineage>
        <taxon>Bacteria</taxon>
        <taxon>Pseudomonadati</taxon>
        <taxon>Pseudomonadota</taxon>
        <taxon>Alphaproteobacteria</taxon>
        <taxon>Rhodobacterales</taxon>
        <taxon>Roseobacteraceae</taxon>
        <taxon>Roseovarius</taxon>
    </lineage>
</organism>
<sequence>MRNGLTVFLDALRAVLSAPGTALRIVAGPSLVRLALEVLIELGFNPEAPLATVLVTLADVLFVAMVAVGWHRFRLLDEAPGLIGPRPTPGRMAKYGVEWVVLGIFVAILLVLIFLPVIAFEYCCLPAGTLTRWLVGQEFVFDQFSVTGLLVSALCIWLLTWLFFRLALSLPHLAVRAPREKRLASWALTARLEPAVLVCAVLAMIGTLLLWGPAFWAYDLLPETWIFGHIPSEGSYDPYRYSVGYLALIQLCFTLQVIFGAAILTELYRDAKAAAEIPAG</sequence>
<keyword evidence="1" id="KW-1133">Transmembrane helix</keyword>
<dbReference type="Proteomes" id="UP000051295">
    <property type="component" value="Unassembled WGS sequence"/>
</dbReference>
<dbReference type="PATRIC" id="fig|1641875.4.peg.3264"/>
<feature type="transmembrane region" description="Helical" evidence="1">
    <location>
        <begin position="195"/>
        <end position="218"/>
    </location>
</feature>
<accession>A0A0T5NNB8</accession>
<evidence type="ECO:0000313" key="3">
    <source>
        <dbReference type="Proteomes" id="UP000051295"/>
    </source>
</evidence>
<feature type="transmembrane region" description="Helical" evidence="1">
    <location>
        <begin position="243"/>
        <end position="264"/>
    </location>
</feature>
<dbReference type="OrthoDB" id="7704812at2"/>
<evidence type="ECO:0008006" key="4">
    <source>
        <dbReference type="Google" id="ProtNLM"/>
    </source>
</evidence>
<comment type="caution">
    <text evidence="2">The sequence shown here is derived from an EMBL/GenBank/DDBJ whole genome shotgun (WGS) entry which is preliminary data.</text>
</comment>
<feature type="transmembrane region" description="Helical" evidence="1">
    <location>
        <begin position="99"/>
        <end position="120"/>
    </location>
</feature>
<proteinExistence type="predicted"/>
<name>A0A0T5NNB8_9RHOB</name>
<reference evidence="2 3" key="1">
    <citation type="submission" date="2015-04" db="EMBL/GenBank/DDBJ databases">
        <title>The draft genome sequence of Roseovarius sp.R12b.</title>
        <authorList>
            <person name="Li G."/>
            <person name="Lai Q."/>
            <person name="Shao Z."/>
            <person name="Yan P."/>
        </authorList>
    </citation>
    <scope>NUCLEOTIDE SEQUENCE [LARGE SCALE GENOMIC DNA]</scope>
    <source>
        <strain evidence="2 3">R12B</strain>
    </source>
</reference>
<feature type="transmembrane region" description="Helical" evidence="1">
    <location>
        <begin position="149"/>
        <end position="174"/>
    </location>
</feature>
<dbReference type="EMBL" id="LAXJ01000031">
    <property type="protein sequence ID" value="KRS10484.1"/>
    <property type="molecule type" value="Genomic_DNA"/>
</dbReference>
<dbReference type="RefSeq" id="WP_057796755.1">
    <property type="nucleotide sequence ID" value="NZ_LAXJ01000031.1"/>
</dbReference>
<feature type="transmembrane region" description="Helical" evidence="1">
    <location>
        <begin position="48"/>
        <end position="70"/>
    </location>
</feature>
<keyword evidence="1" id="KW-0812">Transmembrane</keyword>
<keyword evidence="1" id="KW-0472">Membrane</keyword>
<keyword evidence="3" id="KW-1185">Reference proteome</keyword>